<dbReference type="AlphaFoldDB" id="A0A317PJ41"/>
<keyword evidence="2" id="KW-0255">Endonuclease</keyword>
<dbReference type="OrthoDB" id="9797574at2"/>
<dbReference type="Pfam" id="PF09217">
    <property type="entry name" value="EcoRII-N"/>
    <property type="match status" value="1"/>
</dbReference>
<dbReference type="SUPFAM" id="SSF101936">
    <property type="entry name" value="DNA-binding pseudobarrel domain"/>
    <property type="match status" value="1"/>
</dbReference>
<dbReference type="RefSeq" id="WP_110032578.1">
    <property type="nucleotide sequence ID" value="NZ_QGTR01000003.1"/>
</dbReference>
<dbReference type="EMBL" id="QGTR01000003">
    <property type="protein sequence ID" value="PWW00354.1"/>
    <property type="molecule type" value="Genomic_DNA"/>
</dbReference>
<dbReference type="GO" id="GO:0004519">
    <property type="term" value="F:endonuclease activity"/>
    <property type="evidence" value="ECO:0007669"/>
    <property type="project" value="UniProtKB-KW"/>
</dbReference>
<gene>
    <name evidence="2" type="ORF">DFR52_103557</name>
</gene>
<keyword evidence="3" id="KW-1185">Reference proteome</keyword>
<protein>
    <submittedName>
        <fullName evidence="2">Restriction endonuclease EcoRII</fullName>
    </submittedName>
</protein>
<name>A0A317PJ41_9HYPH</name>
<comment type="caution">
    <text evidence="2">The sequence shown here is derived from an EMBL/GenBank/DDBJ whole genome shotgun (WGS) entry which is preliminary data.</text>
</comment>
<keyword evidence="2" id="KW-0378">Hydrolase</keyword>
<keyword evidence="2" id="KW-0540">Nuclease</keyword>
<accession>A0A317PJ41</accession>
<reference evidence="2 3" key="1">
    <citation type="submission" date="2018-05" db="EMBL/GenBank/DDBJ databases">
        <title>Genomic Encyclopedia of Type Strains, Phase IV (KMG-IV): sequencing the most valuable type-strain genomes for metagenomic binning, comparative biology and taxonomic classification.</title>
        <authorList>
            <person name="Goeker M."/>
        </authorList>
    </citation>
    <scope>NUCLEOTIDE SEQUENCE [LARGE SCALE GENOMIC DNA]</scope>
    <source>
        <strain evidence="2 3">DSM 16791</strain>
    </source>
</reference>
<feature type="domain" description="Restriction endonuclease type II EcoRII N-terminal" evidence="1">
    <location>
        <begin position="3"/>
        <end position="90"/>
    </location>
</feature>
<organism evidence="2 3">
    <name type="scientific">Hoeflea marina</name>
    <dbReference type="NCBI Taxonomy" id="274592"/>
    <lineage>
        <taxon>Bacteria</taxon>
        <taxon>Pseudomonadati</taxon>
        <taxon>Pseudomonadota</taxon>
        <taxon>Alphaproteobacteria</taxon>
        <taxon>Hyphomicrobiales</taxon>
        <taxon>Rhizobiaceae</taxon>
        <taxon>Hoeflea</taxon>
    </lineage>
</organism>
<dbReference type="Gene3D" id="2.40.330.10">
    <property type="entry name" value="DNA-binding pseudobarrel domain"/>
    <property type="match status" value="1"/>
</dbReference>
<evidence type="ECO:0000313" key="3">
    <source>
        <dbReference type="Proteomes" id="UP000246352"/>
    </source>
</evidence>
<dbReference type="Proteomes" id="UP000246352">
    <property type="component" value="Unassembled WGS sequence"/>
</dbReference>
<proteinExistence type="predicted"/>
<dbReference type="InterPro" id="IPR023372">
    <property type="entry name" value="Rest_endonuc_II_EcoRII_N"/>
</dbReference>
<evidence type="ECO:0000259" key="1">
    <source>
        <dbReference type="Pfam" id="PF09217"/>
    </source>
</evidence>
<dbReference type="InterPro" id="IPR015300">
    <property type="entry name" value="DNA-bd_pseudobarrel_sf"/>
</dbReference>
<evidence type="ECO:0000313" key="2">
    <source>
        <dbReference type="EMBL" id="PWW00354.1"/>
    </source>
</evidence>
<sequence>MTIQTYEKELTANDTGETGAHQAGIHIPKSQTDLLLFLPPLDRSTKNPDAWLQMRDDSGNVWRFRYIHYNNSLHDPRGTRDEFRVTHMTGFFRSEGATAGDTLVVSGEPGTWRYRIAVRNKGKAPGAVQSGPLRVRLRGWQRVC</sequence>